<evidence type="ECO:0000313" key="1">
    <source>
        <dbReference type="EMBL" id="KGT96001.1"/>
    </source>
</evidence>
<evidence type="ECO:0008006" key="3">
    <source>
        <dbReference type="Google" id="ProtNLM"/>
    </source>
</evidence>
<name>A0A0A3ZEG9_9GAMM</name>
<evidence type="ECO:0000313" key="2">
    <source>
        <dbReference type="Proteomes" id="UP000030351"/>
    </source>
</evidence>
<protein>
    <recommendedName>
        <fullName evidence="3">Methyltransferase type 11 domain-containing protein</fullName>
    </recommendedName>
</protein>
<dbReference type="AlphaFoldDB" id="A0A0A3ZEG9"/>
<proteinExistence type="predicted"/>
<keyword evidence="2" id="KW-1185">Reference proteome</keyword>
<dbReference type="CDD" id="cd02440">
    <property type="entry name" value="AdoMet_MTases"/>
    <property type="match status" value="1"/>
</dbReference>
<dbReference type="eggNOG" id="ENOG5033Y27">
    <property type="taxonomic scope" value="Bacteria"/>
</dbReference>
<organism evidence="1 2">
    <name type="scientific">Erwinia typographi</name>
    <dbReference type="NCBI Taxonomy" id="371042"/>
    <lineage>
        <taxon>Bacteria</taxon>
        <taxon>Pseudomonadati</taxon>
        <taxon>Pseudomonadota</taxon>
        <taxon>Gammaproteobacteria</taxon>
        <taxon>Enterobacterales</taxon>
        <taxon>Erwiniaceae</taxon>
        <taxon>Erwinia</taxon>
    </lineage>
</organism>
<comment type="caution">
    <text evidence="1">The sequence shown here is derived from an EMBL/GenBank/DDBJ whole genome shotgun (WGS) entry which is preliminary data.</text>
</comment>
<reference evidence="1 2" key="1">
    <citation type="submission" date="2014-10" db="EMBL/GenBank/DDBJ databases">
        <title>Genome sequence of Erwinia typographi M043b.</title>
        <authorList>
            <person name="Chan K.-G."/>
            <person name="Tan W.-S."/>
        </authorList>
    </citation>
    <scope>NUCLEOTIDE SEQUENCE [LARGE SCALE GENOMIC DNA]</scope>
    <source>
        <strain evidence="1 2">M043b</strain>
    </source>
</reference>
<dbReference type="InterPro" id="IPR029063">
    <property type="entry name" value="SAM-dependent_MTases_sf"/>
</dbReference>
<sequence>MSISTTEVVRLKEMLAEHASNEKHIGYHILPEYFNAWLKGSEQENKYVFFERERFHFFKSHVDFSAKRVIDIGCNIGYFLFDILDAGAEKVTGYEGKASCGEFIRRAIALRGAEDKFNFKNEYYQFNASTAHYDVGILLNVLHHLGDDFGSTQLSIDNARKLMLDHLNELSRNVDTLIFQIGFNWKGDRHACLFEQGTKAELIDFIRKGTSEHWDIQHIGIAEGSKTSITYAPLSEKNSSRDDSLGEFLNRPLFILKSKQSH</sequence>
<dbReference type="STRING" id="371042.NG99_00360"/>
<dbReference type="RefSeq" id="WP_034887233.1">
    <property type="nucleotide sequence ID" value="NZ_JRUQ01000004.1"/>
</dbReference>
<gene>
    <name evidence="1" type="ORF">NG99_00360</name>
</gene>
<accession>A0A0A3ZEG9</accession>
<dbReference type="Gene3D" id="3.40.50.150">
    <property type="entry name" value="Vaccinia Virus protein VP39"/>
    <property type="match status" value="1"/>
</dbReference>
<dbReference type="EMBL" id="JRUQ01000004">
    <property type="protein sequence ID" value="KGT96001.1"/>
    <property type="molecule type" value="Genomic_DNA"/>
</dbReference>
<dbReference type="OrthoDB" id="9791837at2"/>
<dbReference type="Proteomes" id="UP000030351">
    <property type="component" value="Unassembled WGS sequence"/>
</dbReference>
<dbReference type="SUPFAM" id="SSF53335">
    <property type="entry name" value="S-adenosyl-L-methionine-dependent methyltransferases"/>
    <property type="match status" value="1"/>
</dbReference>